<proteinExistence type="predicted"/>
<dbReference type="AlphaFoldDB" id="A0A918TCS9"/>
<evidence type="ECO:0000313" key="2">
    <source>
        <dbReference type="Proteomes" id="UP000644507"/>
    </source>
</evidence>
<gene>
    <name evidence="1" type="ORF">GCM10007100_05380</name>
</gene>
<reference evidence="1" key="2">
    <citation type="submission" date="2020-09" db="EMBL/GenBank/DDBJ databases">
        <authorList>
            <person name="Sun Q."/>
            <person name="Kim S."/>
        </authorList>
    </citation>
    <scope>NUCLEOTIDE SEQUENCE</scope>
    <source>
        <strain evidence="1">KCTC 12988</strain>
    </source>
</reference>
<dbReference type="EMBL" id="BMXI01000002">
    <property type="protein sequence ID" value="GHC43219.1"/>
    <property type="molecule type" value="Genomic_DNA"/>
</dbReference>
<dbReference type="RefSeq" id="WP_189567115.1">
    <property type="nucleotide sequence ID" value="NZ_BMXI01000002.1"/>
</dbReference>
<comment type="caution">
    <text evidence="1">The sequence shown here is derived from an EMBL/GenBank/DDBJ whole genome shotgun (WGS) entry which is preliminary data.</text>
</comment>
<protein>
    <submittedName>
        <fullName evidence="1">Uncharacterized protein</fullName>
    </submittedName>
</protein>
<reference evidence="1" key="1">
    <citation type="journal article" date="2014" name="Int. J. Syst. Evol. Microbiol.">
        <title>Complete genome sequence of Corynebacterium casei LMG S-19264T (=DSM 44701T), isolated from a smear-ripened cheese.</title>
        <authorList>
            <consortium name="US DOE Joint Genome Institute (JGI-PGF)"/>
            <person name="Walter F."/>
            <person name="Albersmeier A."/>
            <person name="Kalinowski J."/>
            <person name="Ruckert C."/>
        </authorList>
    </citation>
    <scope>NUCLEOTIDE SEQUENCE</scope>
    <source>
        <strain evidence="1">KCTC 12988</strain>
    </source>
</reference>
<organism evidence="1 2">
    <name type="scientific">Roseibacillus persicicus</name>
    <dbReference type="NCBI Taxonomy" id="454148"/>
    <lineage>
        <taxon>Bacteria</taxon>
        <taxon>Pseudomonadati</taxon>
        <taxon>Verrucomicrobiota</taxon>
        <taxon>Verrucomicrobiia</taxon>
        <taxon>Verrucomicrobiales</taxon>
        <taxon>Verrucomicrobiaceae</taxon>
        <taxon>Roseibacillus</taxon>
    </lineage>
</organism>
<accession>A0A918TCS9</accession>
<keyword evidence="2" id="KW-1185">Reference proteome</keyword>
<name>A0A918TCS9_9BACT</name>
<dbReference type="Proteomes" id="UP000644507">
    <property type="component" value="Unassembled WGS sequence"/>
</dbReference>
<evidence type="ECO:0000313" key="1">
    <source>
        <dbReference type="EMBL" id="GHC43219.1"/>
    </source>
</evidence>
<sequence length="149" mass="16559">MNLNCTPLSLFSWNFKIEGGAEPCVLTFNWMSEQGTITVGHTRYEVEKQGMMSGEWHLKKGHVFYKALKPNPFTRRFEITGPEGPATLLAAGLGRPMTLKGGGHDLTFSPNHLFTRKATISGQGHDLTLTAFAFWLTALTWKRSAQSSN</sequence>